<keyword evidence="2" id="KW-1185">Reference proteome</keyword>
<evidence type="ECO:0000313" key="2">
    <source>
        <dbReference type="Proteomes" id="UP001054857"/>
    </source>
</evidence>
<sequence>MSLTTTFKLNPVSRTVDKARCVRSCGWVLTAHRRLPAPVRAIGSEKLSGNVPWEFGFQCNERYLAWDQSAQLQLLKLVLSQRLGCSPGEVESRTEQLATLLPDLLTRVECTRVDVLEPLLADLPGLTAQLIGLRECLPGVNLSQLVAKYPRLLLDYKEPAALAARLQELQAALPGVNVALLVAEEPHLLRVDIGNVLGNCRRLMPGTDPVKLLVSQPQMVLTAVEAGLSSAMDVEGGAPATAH</sequence>
<protein>
    <submittedName>
        <fullName evidence="1">Uncharacterized protein</fullName>
    </submittedName>
</protein>
<organism evidence="1 2">
    <name type="scientific">Astrephomene gubernaculifera</name>
    <dbReference type="NCBI Taxonomy" id="47775"/>
    <lineage>
        <taxon>Eukaryota</taxon>
        <taxon>Viridiplantae</taxon>
        <taxon>Chlorophyta</taxon>
        <taxon>core chlorophytes</taxon>
        <taxon>Chlorophyceae</taxon>
        <taxon>CS clade</taxon>
        <taxon>Chlamydomonadales</taxon>
        <taxon>Astrephomenaceae</taxon>
        <taxon>Astrephomene</taxon>
    </lineage>
</organism>
<reference evidence="1 2" key="1">
    <citation type="journal article" date="2021" name="Sci. Rep.">
        <title>Genome sequencing of the multicellular alga Astrephomene provides insights into convergent evolution of germ-soma differentiation.</title>
        <authorList>
            <person name="Yamashita S."/>
            <person name="Yamamoto K."/>
            <person name="Matsuzaki R."/>
            <person name="Suzuki S."/>
            <person name="Yamaguchi H."/>
            <person name="Hirooka S."/>
            <person name="Minakuchi Y."/>
            <person name="Miyagishima S."/>
            <person name="Kawachi M."/>
            <person name="Toyoda A."/>
            <person name="Nozaki H."/>
        </authorList>
    </citation>
    <scope>NUCLEOTIDE SEQUENCE [LARGE SCALE GENOMIC DNA]</scope>
    <source>
        <strain evidence="1 2">NIES-4017</strain>
    </source>
</reference>
<proteinExistence type="predicted"/>
<accession>A0AAD3DZK8</accession>
<dbReference type="Proteomes" id="UP001054857">
    <property type="component" value="Unassembled WGS sequence"/>
</dbReference>
<dbReference type="AlphaFoldDB" id="A0AAD3DZK8"/>
<evidence type="ECO:0000313" key="1">
    <source>
        <dbReference type="EMBL" id="GFR50955.1"/>
    </source>
</evidence>
<gene>
    <name evidence="1" type="ORF">Agub_g13275</name>
</gene>
<name>A0AAD3DZK8_9CHLO</name>
<dbReference type="EMBL" id="BMAR01000043">
    <property type="protein sequence ID" value="GFR50955.1"/>
    <property type="molecule type" value="Genomic_DNA"/>
</dbReference>
<comment type="caution">
    <text evidence="1">The sequence shown here is derived from an EMBL/GenBank/DDBJ whole genome shotgun (WGS) entry which is preliminary data.</text>
</comment>